<feature type="domain" description="Peptidase M50" evidence="14">
    <location>
        <begin position="131"/>
        <end position="183"/>
    </location>
</feature>
<keyword evidence="10 13" id="KW-1133">Transmembrane helix</keyword>
<evidence type="ECO:0000256" key="13">
    <source>
        <dbReference type="SAM" id="Phobius"/>
    </source>
</evidence>
<dbReference type="Pfam" id="PF02163">
    <property type="entry name" value="Peptidase_M50"/>
    <property type="match status" value="1"/>
</dbReference>
<reference evidence="15 16" key="1">
    <citation type="journal article" date="2016" name="Nat. Commun.">
        <title>Thousands of microbial genomes shed light on interconnected biogeochemical processes in an aquifer system.</title>
        <authorList>
            <person name="Anantharaman K."/>
            <person name="Brown C.T."/>
            <person name="Hug L.A."/>
            <person name="Sharon I."/>
            <person name="Castelle C.J."/>
            <person name="Probst A.J."/>
            <person name="Thomas B.C."/>
            <person name="Singh A."/>
            <person name="Wilkins M.J."/>
            <person name="Karaoz U."/>
            <person name="Brodie E.L."/>
            <person name="Williams K.H."/>
            <person name="Hubbard S.S."/>
            <person name="Banfield J.F."/>
        </authorList>
    </citation>
    <scope>NUCLEOTIDE SEQUENCE [LARGE SCALE GENOMIC DNA]</scope>
</reference>
<keyword evidence="4" id="KW-1003">Cell membrane</keyword>
<comment type="subcellular location">
    <subcellularLocation>
        <location evidence="2">Cell membrane</location>
        <topology evidence="2">Multi-pass membrane protein</topology>
    </subcellularLocation>
</comment>
<dbReference type="EMBL" id="MHHR01000014">
    <property type="protein sequence ID" value="OGY34401.1"/>
    <property type="molecule type" value="Genomic_DNA"/>
</dbReference>
<evidence type="ECO:0000256" key="9">
    <source>
        <dbReference type="ARBA" id="ARBA00022833"/>
    </source>
</evidence>
<feature type="transmembrane region" description="Helical" evidence="13">
    <location>
        <begin position="59"/>
        <end position="80"/>
    </location>
</feature>
<keyword evidence="5" id="KW-0645">Protease</keyword>
<dbReference type="GO" id="GO:0005886">
    <property type="term" value="C:plasma membrane"/>
    <property type="evidence" value="ECO:0007669"/>
    <property type="project" value="UniProtKB-SubCell"/>
</dbReference>
<feature type="transmembrane region" description="Helical" evidence="13">
    <location>
        <begin position="132"/>
        <end position="151"/>
    </location>
</feature>
<dbReference type="GO" id="GO:0008237">
    <property type="term" value="F:metallopeptidase activity"/>
    <property type="evidence" value="ECO:0007669"/>
    <property type="project" value="UniProtKB-KW"/>
</dbReference>
<evidence type="ECO:0000256" key="5">
    <source>
        <dbReference type="ARBA" id="ARBA00022670"/>
    </source>
</evidence>
<dbReference type="GO" id="GO:0046872">
    <property type="term" value="F:metal ion binding"/>
    <property type="evidence" value="ECO:0007669"/>
    <property type="project" value="UniProtKB-KW"/>
</dbReference>
<dbReference type="GO" id="GO:0006508">
    <property type="term" value="P:proteolysis"/>
    <property type="evidence" value="ECO:0007669"/>
    <property type="project" value="UniProtKB-KW"/>
</dbReference>
<dbReference type="CDD" id="cd06158">
    <property type="entry name" value="S2P-M50_like_1"/>
    <property type="match status" value="1"/>
</dbReference>
<evidence type="ECO:0000256" key="7">
    <source>
        <dbReference type="ARBA" id="ARBA00022723"/>
    </source>
</evidence>
<evidence type="ECO:0000256" key="3">
    <source>
        <dbReference type="ARBA" id="ARBA00007931"/>
    </source>
</evidence>
<feature type="transmembrane region" description="Helical" evidence="13">
    <location>
        <begin position="17"/>
        <end position="38"/>
    </location>
</feature>
<evidence type="ECO:0000256" key="2">
    <source>
        <dbReference type="ARBA" id="ARBA00004651"/>
    </source>
</evidence>
<organism evidence="15 16">
    <name type="scientific">Candidatus Andersenbacteria bacterium RIFCSPHIGHO2_12_FULL_45_11</name>
    <dbReference type="NCBI Taxonomy" id="1797281"/>
    <lineage>
        <taxon>Bacteria</taxon>
        <taxon>Candidatus Anderseniibacteriota</taxon>
    </lineage>
</organism>
<accession>A0A1G1X3L7</accession>
<evidence type="ECO:0000313" key="15">
    <source>
        <dbReference type="EMBL" id="OGY34401.1"/>
    </source>
</evidence>
<evidence type="ECO:0000313" key="16">
    <source>
        <dbReference type="Proteomes" id="UP000177528"/>
    </source>
</evidence>
<proteinExistence type="inferred from homology"/>
<name>A0A1G1X3L7_9BACT</name>
<dbReference type="InterPro" id="IPR008915">
    <property type="entry name" value="Peptidase_M50"/>
</dbReference>
<evidence type="ECO:0000256" key="12">
    <source>
        <dbReference type="ARBA" id="ARBA00023136"/>
    </source>
</evidence>
<comment type="similarity">
    <text evidence="3">Belongs to the peptidase M50B family.</text>
</comment>
<evidence type="ECO:0000256" key="11">
    <source>
        <dbReference type="ARBA" id="ARBA00023049"/>
    </source>
</evidence>
<keyword evidence="12 13" id="KW-0472">Membrane</keyword>
<dbReference type="PANTHER" id="PTHR35864:SF1">
    <property type="entry name" value="ZINC METALLOPROTEASE YWHC-RELATED"/>
    <property type="match status" value="1"/>
</dbReference>
<evidence type="ECO:0000256" key="8">
    <source>
        <dbReference type="ARBA" id="ARBA00022801"/>
    </source>
</evidence>
<feature type="transmembrane region" description="Helical" evidence="13">
    <location>
        <begin position="177"/>
        <end position="198"/>
    </location>
</feature>
<comment type="cofactor">
    <cofactor evidence="1">
        <name>Zn(2+)</name>
        <dbReference type="ChEBI" id="CHEBI:29105"/>
    </cofactor>
</comment>
<dbReference type="InterPro" id="IPR044537">
    <property type="entry name" value="Rip2-like"/>
</dbReference>
<dbReference type="Proteomes" id="UP000177528">
    <property type="component" value="Unassembled WGS sequence"/>
</dbReference>
<protein>
    <recommendedName>
        <fullName evidence="14">Peptidase M50 domain-containing protein</fullName>
    </recommendedName>
</protein>
<evidence type="ECO:0000256" key="4">
    <source>
        <dbReference type="ARBA" id="ARBA00022475"/>
    </source>
</evidence>
<dbReference type="AlphaFoldDB" id="A0A1G1X3L7"/>
<sequence>MLAVSTIPAGLDTVTSIIALVIAVVFHEVSHGYVANLLGDSTAKYAGRLSLNPLRHIDMWGTIIIPLILIITRAGFIFGYAKPVPVNYYNLRHGKWGPVLVALAGPATNFCIVLICGLIVRLLPEGTAFPYLFIMIGLVNAFLMLFNLIPIPPLDGSHVLLVFLEHRPDITRVLERYGMFILIGIMLFAPGFLSRFVFGPAIYLTSWATGISPFELVAIF</sequence>
<keyword evidence="9" id="KW-0862">Zinc</keyword>
<feature type="transmembrane region" description="Helical" evidence="13">
    <location>
        <begin position="100"/>
        <end position="120"/>
    </location>
</feature>
<evidence type="ECO:0000256" key="1">
    <source>
        <dbReference type="ARBA" id="ARBA00001947"/>
    </source>
</evidence>
<keyword evidence="6 13" id="KW-0812">Transmembrane</keyword>
<evidence type="ECO:0000256" key="6">
    <source>
        <dbReference type="ARBA" id="ARBA00022692"/>
    </source>
</evidence>
<comment type="caution">
    <text evidence="15">The sequence shown here is derived from an EMBL/GenBank/DDBJ whole genome shotgun (WGS) entry which is preliminary data.</text>
</comment>
<gene>
    <name evidence="15" type="ORF">A3D99_02715</name>
</gene>
<dbReference type="PANTHER" id="PTHR35864">
    <property type="entry name" value="ZINC METALLOPROTEASE MJ0611-RELATED"/>
    <property type="match status" value="1"/>
</dbReference>
<keyword evidence="8" id="KW-0378">Hydrolase</keyword>
<evidence type="ECO:0000259" key="14">
    <source>
        <dbReference type="Pfam" id="PF02163"/>
    </source>
</evidence>
<keyword evidence="7" id="KW-0479">Metal-binding</keyword>
<dbReference type="InterPro" id="IPR052348">
    <property type="entry name" value="Metallopeptidase_M50B"/>
</dbReference>
<evidence type="ECO:0000256" key="10">
    <source>
        <dbReference type="ARBA" id="ARBA00022989"/>
    </source>
</evidence>
<keyword evidence="11" id="KW-0482">Metalloprotease</keyword>